<dbReference type="InterPro" id="IPR011006">
    <property type="entry name" value="CheY-like_superfamily"/>
</dbReference>
<sequence length="275" mass="31786">MGELPKLISESEVKRIFQFFQNQIDRQAIVVSVIALRPVGETPFEKLQQILLETARSSNLYFLLSKDVIGIVLYEATQKDAQFYLKRLERDFPQLTWQASICELRQKVADFQFIKEELIEQLPTTTTIFEKNISTRFSQRKKMKKKVSIVEANDVARHLLENAIHTIKLPNVEIALQTFSDGEAFLASDWYQSEHEHIVLLNAKLPRKNGLQVVSELRDLPNDRKFSIFLMSRLPAAEDQISAYEHGVDAYIIRPFNLGVLSAQVKQKLMKRAHK</sequence>
<keyword evidence="1" id="KW-0597">Phosphoprotein</keyword>
<accession>A0A433RX35</accession>
<comment type="caution">
    <text evidence="2">Lacks conserved residue(s) required for the propagation of feature annotation.</text>
</comment>
<dbReference type="Pfam" id="PF00072">
    <property type="entry name" value="Response_reg"/>
    <property type="match status" value="1"/>
</dbReference>
<dbReference type="Gene3D" id="3.40.50.2300">
    <property type="match status" value="1"/>
</dbReference>
<gene>
    <name evidence="4" type="ORF">QI30_03385</name>
</gene>
<dbReference type="InterPro" id="IPR001789">
    <property type="entry name" value="Sig_transdc_resp-reg_receiver"/>
</dbReference>
<dbReference type="RefSeq" id="WP_126989551.1">
    <property type="nucleotide sequence ID" value="NZ_JTFC01000010.1"/>
</dbReference>
<evidence type="ECO:0000313" key="5">
    <source>
        <dbReference type="Proteomes" id="UP000288623"/>
    </source>
</evidence>
<dbReference type="EMBL" id="JTFC01000010">
    <property type="protein sequence ID" value="RUS57841.1"/>
    <property type="molecule type" value="Genomic_DNA"/>
</dbReference>
<evidence type="ECO:0000256" key="1">
    <source>
        <dbReference type="ARBA" id="ARBA00022553"/>
    </source>
</evidence>
<proteinExistence type="predicted"/>
<dbReference type="OrthoDB" id="9759607at2"/>
<evidence type="ECO:0000259" key="3">
    <source>
        <dbReference type="PROSITE" id="PS50110"/>
    </source>
</evidence>
<dbReference type="SUPFAM" id="SSF52172">
    <property type="entry name" value="CheY-like"/>
    <property type="match status" value="1"/>
</dbReference>
<protein>
    <recommendedName>
        <fullName evidence="3">Response regulatory domain-containing protein</fullName>
    </recommendedName>
</protein>
<dbReference type="PANTHER" id="PTHR44591">
    <property type="entry name" value="STRESS RESPONSE REGULATOR PROTEIN 1"/>
    <property type="match status" value="1"/>
</dbReference>
<dbReference type="InterPro" id="IPR050595">
    <property type="entry name" value="Bact_response_regulator"/>
</dbReference>
<keyword evidence="5" id="KW-1185">Reference proteome</keyword>
<dbReference type="SMART" id="SM00448">
    <property type="entry name" value="REC"/>
    <property type="match status" value="1"/>
</dbReference>
<dbReference type="GO" id="GO:0000160">
    <property type="term" value="P:phosphorelay signal transduction system"/>
    <property type="evidence" value="ECO:0007669"/>
    <property type="project" value="InterPro"/>
</dbReference>
<feature type="domain" description="Response regulatory" evidence="3">
    <location>
        <begin position="146"/>
        <end position="269"/>
    </location>
</feature>
<dbReference type="PANTHER" id="PTHR44591:SF3">
    <property type="entry name" value="RESPONSE REGULATORY DOMAIN-CONTAINING PROTEIN"/>
    <property type="match status" value="1"/>
</dbReference>
<evidence type="ECO:0000256" key="2">
    <source>
        <dbReference type="PROSITE-ProRule" id="PRU00169"/>
    </source>
</evidence>
<dbReference type="PROSITE" id="PS50110">
    <property type="entry name" value="RESPONSE_REGULATORY"/>
    <property type="match status" value="1"/>
</dbReference>
<comment type="caution">
    <text evidence="4">The sequence shown here is derived from an EMBL/GenBank/DDBJ whole genome shotgun (WGS) entry which is preliminary data.</text>
</comment>
<organism evidence="4 5">
    <name type="scientific">Candidatus Kurthia intestinigallinarum</name>
    <dbReference type="NCBI Taxonomy" id="1562256"/>
    <lineage>
        <taxon>Bacteria</taxon>
        <taxon>Bacillati</taxon>
        <taxon>Bacillota</taxon>
        <taxon>Bacilli</taxon>
        <taxon>Bacillales</taxon>
        <taxon>Caryophanaceae</taxon>
        <taxon>Kurthia</taxon>
    </lineage>
</organism>
<reference evidence="4 5" key="1">
    <citation type="submission" date="2014-11" db="EMBL/GenBank/DDBJ databases">
        <title>Genome sequence and analysis of novel Kurthia sp.</title>
        <authorList>
            <person name="Lawson J.N."/>
            <person name="Gonzalez J.E."/>
            <person name="Rinauldi L."/>
            <person name="Xuan Z."/>
            <person name="Firman A."/>
            <person name="Shaddox L."/>
            <person name="Trudeau A."/>
            <person name="Shah S."/>
            <person name="Reiman D."/>
        </authorList>
    </citation>
    <scope>NUCLEOTIDE SEQUENCE [LARGE SCALE GENOMIC DNA]</scope>
    <source>
        <strain evidence="4 5">3B1D</strain>
    </source>
</reference>
<name>A0A433RX35_9BACL</name>
<dbReference type="Proteomes" id="UP000288623">
    <property type="component" value="Unassembled WGS sequence"/>
</dbReference>
<evidence type="ECO:0000313" key="4">
    <source>
        <dbReference type="EMBL" id="RUS57841.1"/>
    </source>
</evidence>
<dbReference type="AlphaFoldDB" id="A0A433RX35"/>